<dbReference type="AlphaFoldDB" id="A0A0M9A1K0"/>
<name>A0A0M9A1K0_9HYME</name>
<sequence length="168" mass="19579">MVHLVALYRCSLATCSYVANATSIFNLKSIVTKRPQNKERLYRSKHCVKLKHKITRAFGSTTTGLFFYFLDLKWSPMEILCFSRVNKNQQKLSGKSRVLNREGLDKLAKQLEESEHFLDDGDASRVVILLPTQTTSRLKLLFERDKISTLELIDPEMLQYMLQYYTVY</sequence>
<reference evidence="1 2" key="1">
    <citation type="submission" date="2015-07" db="EMBL/GenBank/DDBJ databases">
        <title>The genome of Melipona quadrifasciata.</title>
        <authorList>
            <person name="Pan H."/>
            <person name="Kapheim K."/>
        </authorList>
    </citation>
    <scope>NUCLEOTIDE SEQUENCE [LARGE SCALE GENOMIC DNA]</scope>
    <source>
        <strain evidence="1">0111107301</strain>
        <tissue evidence="1">Whole body</tissue>
    </source>
</reference>
<organism evidence="1 2">
    <name type="scientific">Melipona quadrifasciata</name>
    <dbReference type="NCBI Taxonomy" id="166423"/>
    <lineage>
        <taxon>Eukaryota</taxon>
        <taxon>Metazoa</taxon>
        <taxon>Ecdysozoa</taxon>
        <taxon>Arthropoda</taxon>
        <taxon>Hexapoda</taxon>
        <taxon>Insecta</taxon>
        <taxon>Pterygota</taxon>
        <taxon>Neoptera</taxon>
        <taxon>Endopterygota</taxon>
        <taxon>Hymenoptera</taxon>
        <taxon>Apocrita</taxon>
        <taxon>Aculeata</taxon>
        <taxon>Apoidea</taxon>
        <taxon>Anthophila</taxon>
        <taxon>Apidae</taxon>
        <taxon>Melipona</taxon>
    </lineage>
</organism>
<proteinExistence type="predicted"/>
<accession>A0A0M9A1K0</accession>
<dbReference type="EMBL" id="KQ435767">
    <property type="protein sequence ID" value="KOX75307.1"/>
    <property type="molecule type" value="Genomic_DNA"/>
</dbReference>
<gene>
    <name evidence="1" type="ORF">WN51_14261</name>
</gene>
<keyword evidence="2" id="KW-1185">Reference proteome</keyword>
<evidence type="ECO:0000313" key="2">
    <source>
        <dbReference type="Proteomes" id="UP000053105"/>
    </source>
</evidence>
<protein>
    <submittedName>
        <fullName evidence="1">Uncharacterized protein</fullName>
    </submittedName>
</protein>
<evidence type="ECO:0000313" key="1">
    <source>
        <dbReference type="EMBL" id="KOX75307.1"/>
    </source>
</evidence>
<dbReference type="Proteomes" id="UP000053105">
    <property type="component" value="Unassembled WGS sequence"/>
</dbReference>